<feature type="region of interest" description="Disordered" evidence="1">
    <location>
        <begin position="1"/>
        <end position="25"/>
    </location>
</feature>
<evidence type="ECO:0000256" key="1">
    <source>
        <dbReference type="SAM" id="MobiDB-lite"/>
    </source>
</evidence>
<comment type="caution">
    <text evidence="2">The sequence shown here is derived from an EMBL/GenBank/DDBJ whole genome shotgun (WGS) entry which is preliminary data.</text>
</comment>
<evidence type="ECO:0000313" key="2">
    <source>
        <dbReference type="EMBL" id="MED6201854.1"/>
    </source>
</evidence>
<sequence>MGRTKSTAKRARQGEVQVEPPPQDPPMAKFFTNLVDFNNYIINFAPRKEITPRYLDLDLLTSQNFNELHRILVRQDLIDFVRLRDYYYPNLVAIAYNSLSMEFEETNPSSFTIFFSLGTNNYVLNVGNFCELSNLTWHGTLFKNGDQPPEEWNYDRNEACRFFNLDPNCGNKMPTNPMSDEHRLLHYLLVWVIMPRNHNHGVVMNDDLVIMRALCGDVKINWSYFIAHHIAKIKDGPTTSGLGYVILWTKIFKYFNINLSNTLEKTLKGPNCINYATLRQMGRGLAQVEKQPPQTQQAHQEDQAGPSEPPSDQPSMRDIMQAIQNMELNINQRMDKIEKNQARMLRKIRRVEAYTFDEDEAEDDDDDFWS</sequence>
<dbReference type="Proteomes" id="UP001341840">
    <property type="component" value="Unassembled WGS sequence"/>
</dbReference>
<proteinExistence type="predicted"/>
<feature type="region of interest" description="Disordered" evidence="1">
    <location>
        <begin position="285"/>
        <end position="315"/>
    </location>
</feature>
<protein>
    <submittedName>
        <fullName evidence="2">Uncharacterized protein</fullName>
    </submittedName>
</protein>
<evidence type="ECO:0000313" key="3">
    <source>
        <dbReference type="Proteomes" id="UP001341840"/>
    </source>
</evidence>
<gene>
    <name evidence="2" type="ORF">PIB30_099282</name>
</gene>
<feature type="compositionally biased region" description="Basic residues" evidence="1">
    <location>
        <begin position="1"/>
        <end position="11"/>
    </location>
</feature>
<keyword evidence="3" id="KW-1185">Reference proteome</keyword>
<dbReference type="EMBL" id="JASCZI010214084">
    <property type="protein sequence ID" value="MED6201854.1"/>
    <property type="molecule type" value="Genomic_DNA"/>
</dbReference>
<name>A0ABU6XXJ7_9FABA</name>
<organism evidence="2 3">
    <name type="scientific">Stylosanthes scabra</name>
    <dbReference type="NCBI Taxonomy" id="79078"/>
    <lineage>
        <taxon>Eukaryota</taxon>
        <taxon>Viridiplantae</taxon>
        <taxon>Streptophyta</taxon>
        <taxon>Embryophyta</taxon>
        <taxon>Tracheophyta</taxon>
        <taxon>Spermatophyta</taxon>
        <taxon>Magnoliopsida</taxon>
        <taxon>eudicotyledons</taxon>
        <taxon>Gunneridae</taxon>
        <taxon>Pentapetalae</taxon>
        <taxon>rosids</taxon>
        <taxon>fabids</taxon>
        <taxon>Fabales</taxon>
        <taxon>Fabaceae</taxon>
        <taxon>Papilionoideae</taxon>
        <taxon>50 kb inversion clade</taxon>
        <taxon>dalbergioids sensu lato</taxon>
        <taxon>Dalbergieae</taxon>
        <taxon>Pterocarpus clade</taxon>
        <taxon>Stylosanthes</taxon>
    </lineage>
</organism>
<reference evidence="2 3" key="1">
    <citation type="journal article" date="2023" name="Plants (Basel)">
        <title>Bridging the Gap: Combining Genomics and Transcriptomics Approaches to Understand Stylosanthes scabra, an Orphan Legume from the Brazilian Caatinga.</title>
        <authorList>
            <person name="Ferreira-Neto J.R.C."/>
            <person name="da Silva M.D."/>
            <person name="Binneck E."/>
            <person name="de Melo N.F."/>
            <person name="da Silva R.H."/>
            <person name="de Melo A.L.T.M."/>
            <person name="Pandolfi V."/>
            <person name="Bustamante F.O."/>
            <person name="Brasileiro-Vidal A.C."/>
            <person name="Benko-Iseppon A.M."/>
        </authorList>
    </citation>
    <scope>NUCLEOTIDE SEQUENCE [LARGE SCALE GENOMIC DNA]</scope>
    <source>
        <tissue evidence="2">Leaves</tissue>
    </source>
</reference>
<accession>A0ABU6XXJ7</accession>